<name>A0A9E6XVL2_9ACTN</name>
<dbReference type="EMBL" id="CP087164">
    <property type="protein sequence ID" value="UGS34581.1"/>
    <property type="molecule type" value="Genomic_DNA"/>
</dbReference>
<reference evidence="11" key="1">
    <citation type="journal article" date="2022" name="Int. J. Syst. Evol. Microbiol.">
        <title>Pseudomonas aegrilactucae sp. nov. and Pseudomonas morbosilactucae sp. nov., pathogens causing bacterial rot of lettuce in Japan.</title>
        <authorList>
            <person name="Sawada H."/>
            <person name="Fujikawa T."/>
            <person name="Satou M."/>
        </authorList>
    </citation>
    <scope>NUCLEOTIDE SEQUENCE</scope>
    <source>
        <strain evidence="11">0166_1</strain>
    </source>
</reference>
<dbReference type="PANTHER" id="PTHR24421">
    <property type="entry name" value="NITRATE/NITRITE SENSOR PROTEIN NARX-RELATED"/>
    <property type="match status" value="1"/>
</dbReference>
<evidence type="ECO:0000256" key="3">
    <source>
        <dbReference type="ARBA" id="ARBA00022553"/>
    </source>
</evidence>
<dbReference type="Pfam" id="PF07730">
    <property type="entry name" value="HisKA_3"/>
    <property type="match status" value="1"/>
</dbReference>
<protein>
    <recommendedName>
        <fullName evidence="2">histidine kinase</fullName>
        <ecNumber evidence="2">2.7.13.3</ecNumber>
    </recommendedName>
</protein>
<gene>
    <name evidence="11" type="primary">nreB</name>
    <name evidence="11" type="ORF">DSM104329_00960</name>
</gene>
<sequence length="265" mass="27847">MALLWRVFATNAAVLVAATLVLVLTPATVSFPLAAQEAVVLAVGLALLLGLDFLLLRRAVGRDSLERVRGMLAAQEGERLRVARELHDEVGQTLTAVLLSLERTPSEEELAGARETVRAALDDVRSIARRLRPEALDDLGLTSALAALTVSVQRATGLRVERELRAPAGTLGDEEELVAYRVAQEALTNVARHAGATRAVVRTAALPGDGFVLEVADDGRGFDPRAATTGAGLLGMRERAGLIGARLAIDTAPGAGTTVRLEIGS</sequence>
<dbReference type="InterPro" id="IPR003594">
    <property type="entry name" value="HATPase_dom"/>
</dbReference>
<keyword evidence="5" id="KW-0547">Nucleotide-binding</keyword>
<dbReference type="Proteomes" id="UP001162834">
    <property type="component" value="Chromosome"/>
</dbReference>
<dbReference type="PROSITE" id="PS50109">
    <property type="entry name" value="HIS_KIN"/>
    <property type="match status" value="1"/>
</dbReference>
<dbReference type="KEGG" id="sbae:DSM104329_00960"/>
<dbReference type="InterPro" id="IPR005467">
    <property type="entry name" value="His_kinase_dom"/>
</dbReference>
<accession>A0A9E6XVL2</accession>
<keyword evidence="12" id="KW-1185">Reference proteome</keyword>
<dbReference type="InterPro" id="IPR036890">
    <property type="entry name" value="HATPase_C_sf"/>
</dbReference>
<evidence type="ECO:0000256" key="6">
    <source>
        <dbReference type="ARBA" id="ARBA00022777"/>
    </source>
</evidence>
<evidence type="ECO:0000256" key="8">
    <source>
        <dbReference type="ARBA" id="ARBA00023012"/>
    </source>
</evidence>
<dbReference type="Gene3D" id="1.20.5.1930">
    <property type="match status" value="1"/>
</dbReference>
<evidence type="ECO:0000256" key="9">
    <source>
        <dbReference type="SAM" id="Phobius"/>
    </source>
</evidence>
<evidence type="ECO:0000313" key="11">
    <source>
        <dbReference type="EMBL" id="UGS34581.1"/>
    </source>
</evidence>
<keyword evidence="6 11" id="KW-0418">Kinase</keyword>
<evidence type="ECO:0000256" key="4">
    <source>
        <dbReference type="ARBA" id="ARBA00022679"/>
    </source>
</evidence>
<feature type="domain" description="Histidine kinase" evidence="10">
    <location>
        <begin position="81"/>
        <end position="265"/>
    </location>
</feature>
<dbReference type="AlphaFoldDB" id="A0A9E6XVL2"/>
<dbReference type="CDD" id="cd16917">
    <property type="entry name" value="HATPase_UhpB-NarQ-NarX-like"/>
    <property type="match status" value="1"/>
</dbReference>
<dbReference type="PANTHER" id="PTHR24421:SF10">
    <property type="entry name" value="NITRATE_NITRITE SENSOR PROTEIN NARQ"/>
    <property type="match status" value="1"/>
</dbReference>
<dbReference type="InterPro" id="IPR011712">
    <property type="entry name" value="Sig_transdc_His_kin_sub3_dim/P"/>
</dbReference>
<dbReference type="InterPro" id="IPR050482">
    <property type="entry name" value="Sensor_HK_TwoCompSys"/>
</dbReference>
<evidence type="ECO:0000259" key="10">
    <source>
        <dbReference type="PROSITE" id="PS50109"/>
    </source>
</evidence>
<evidence type="ECO:0000256" key="2">
    <source>
        <dbReference type="ARBA" id="ARBA00012438"/>
    </source>
</evidence>
<keyword evidence="8" id="KW-0902">Two-component regulatory system</keyword>
<keyword evidence="9" id="KW-1133">Transmembrane helix</keyword>
<dbReference type="RefSeq" id="WP_259314248.1">
    <property type="nucleotide sequence ID" value="NZ_CP087164.1"/>
</dbReference>
<evidence type="ECO:0000256" key="5">
    <source>
        <dbReference type="ARBA" id="ARBA00022741"/>
    </source>
</evidence>
<organism evidence="11 12">
    <name type="scientific">Capillimicrobium parvum</name>
    <dbReference type="NCBI Taxonomy" id="2884022"/>
    <lineage>
        <taxon>Bacteria</taxon>
        <taxon>Bacillati</taxon>
        <taxon>Actinomycetota</taxon>
        <taxon>Thermoleophilia</taxon>
        <taxon>Solirubrobacterales</taxon>
        <taxon>Capillimicrobiaceae</taxon>
        <taxon>Capillimicrobium</taxon>
    </lineage>
</organism>
<keyword evidence="3" id="KW-0597">Phosphoprotein</keyword>
<dbReference type="Pfam" id="PF02518">
    <property type="entry name" value="HATPase_c"/>
    <property type="match status" value="1"/>
</dbReference>
<keyword evidence="9" id="KW-0472">Membrane</keyword>
<keyword evidence="9" id="KW-0812">Transmembrane</keyword>
<keyword evidence="4 11" id="KW-0808">Transferase</keyword>
<dbReference type="GO" id="GO:0046983">
    <property type="term" value="F:protein dimerization activity"/>
    <property type="evidence" value="ECO:0007669"/>
    <property type="project" value="InterPro"/>
</dbReference>
<dbReference type="EC" id="2.7.13.3" evidence="2"/>
<comment type="catalytic activity">
    <reaction evidence="1">
        <text>ATP + protein L-histidine = ADP + protein N-phospho-L-histidine.</text>
        <dbReference type="EC" id="2.7.13.3"/>
    </reaction>
</comment>
<dbReference type="GO" id="GO:0016020">
    <property type="term" value="C:membrane"/>
    <property type="evidence" value="ECO:0007669"/>
    <property type="project" value="InterPro"/>
</dbReference>
<dbReference type="GO" id="GO:0005524">
    <property type="term" value="F:ATP binding"/>
    <property type="evidence" value="ECO:0007669"/>
    <property type="project" value="UniProtKB-KW"/>
</dbReference>
<feature type="transmembrane region" description="Helical" evidence="9">
    <location>
        <begin position="38"/>
        <end position="56"/>
    </location>
</feature>
<dbReference type="SUPFAM" id="SSF55874">
    <property type="entry name" value="ATPase domain of HSP90 chaperone/DNA topoisomerase II/histidine kinase"/>
    <property type="match status" value="1"/>
</dbReference>
<keyword evidence="7" id="KW-0067">ATP-binding</keyword>
<dbReference type="Gene3D" id="3.30.565.10">
    <property type="entry name" value="Histidine kinase-like ATPase, C-terminal domain"/>
    <property type="match status" value="1"/>
</dbReference>
<proteinExistence type="predicted"/>
<evidence type="ECO:0000256" key="1">
    <source>
        <dbReference type="ARBA" id="ARBA00000085"/>
    </source>
</evidence>
<dbReference type="GO" id="GO:0000155">
    <property type="term" value="F:phosphorelay sensor kinase activity"/>
    <property type="evidence" value="ECO:0007669"/>
    <property type="project" value="InterPro"/>
</dbReference>
<evidence type="ECO:0000313" key="12">
    <source>
        <dbReference type="Proteomes" id="UP001162834"/>
    </source>
</evidence>
<evidence type="ECO:0000256" key="7">
    <source>
        <dbReference type="ARBA" id="ARBA00022840"/>
    </source>
</evidence>
<feature type="transmembrane region" description="Helical" evidence="9">
    <location>
        <begin position="12"/>
        <end position="32"/>
    </location>
</feature>